<gene>
    <name evidence="1" type="ORF">GC098_21630</name>
</gene>
<organism evidence="1 2">
    <name type="scientific">Paenibacillus phytorum</name>
    <dbReference type="NCBI Taxonomy" id="2654977"/>
    <lineage>
        <taxon>Bacteria</taxon>
        <taxon>Bacillati</taxon>
        <taxon>Bacillota</taxon>
        <taxon>Bacilli</taxon>
        <taxon>Bacillales</taxon>
        <taxon>Paenibacillaceae</taxon>
        <taxon>Paenibacillus</taxon>
    </lineage>
</organism>
<keyword evidence="2" id="KW-1185">Reference proteome</keyword>
<reference evidence="1 2" key="1">
    <citation type="submission" date="2019-10" db="EMBL/GenBank/DDBJ databases">
        <title>Description of Paenibacillus terrestris sp. nov.</title>
        <authorList>
            <person name="Carlier A."/>
            <person name="Qi S."/>
        </authorList>
    </citation>
    <scope>NUCLEOTIDE SEQUENCE [LARGE SCALE GENOMIC DNA]</scope>
    <source>
        <strain evidence="1 2">LMG 31458</strain>
    </source>
</reference>
<protein>
    <recommendedName>
        <fullName evidence="3">DNA mismatch repair protein</fullName>
    </recommendedName>
</protein>
<evidence type="ECO:0000313" key="2">
    <source>
        <dbReference type="Proteomes" id="UP000616779"/>
    </source>
</evidence>
<comment type="caution">
    <text evidence="1">The sequence shown here is derived from an EMBL/GenBank/DDBJ whole genome shotgun (WGS) entry which is preliminary data.</text>
</comment>
<sequence length="210" mass="24614">MGRENDSSVRGGILITTSRQMVIEQGLDYLRDVGSDQLCNICIANGGSCCKGCRNLSFKSGCRVRNTSCTAWLCGFLRYFLYEVDLLEEWYSFWKQVPGRDYREDYTPDYFEFQKTLVKRDLRFLSYELAEDLKILSENYPEQGYMFVLRERIDSNLDLLFDGESPDKRAIIKSNLGALSSEFYRFHKALETYRQQLEKGIEEYTSSKWE</sequence>
<name>A0ABX1XZG9_9BACL</name>
<accession>A0ABX1XZG9</accession>
<proteinExistence type="predicted"/>
<evidence type="ECO:0008006" key="3">
    <source>
        <dbReference type="Google" id="ProtNLM"/>
    </source>
</evidence>
<dbReference type="EMBL" id="WHOA01000147">
    <property type="protein sequence ID" value="NOU73968.1"/>
    <property type="molecule type" value="Genomic_DNA"/>
</dbReference>
<dbReference type="Proteomes" id="UP000616779">
    <property type="component" value="Unassembled WGS sequence"/>
</dbReference>
<evidence type="ECO:0000313" key="1">
    <source>
        <dbReference type="EMBL" id="NOU73968.1"/>
    </source>
</evidence>